<gene>
    <name evidence="3" type="ORF">HMPREF9460_03995</name>
</gene>
<dbReference type="SMART" id="SM00909">
    <property type="entry name" value="Germane"/>
    <property type="match status" value="1"/>
</dbReference>
<dbReference type="AlphaFoldDB" id="A0A096B0K4"/>
<dbReference type="PROSITE" id="PS51257">
    <property type="entry name" value="PROKAR_LIPOPROTEIN"/>
    <property type="match status" value="1"/>
</dbReference>
<feature type="domain" description="GerMN" evidence="2">
    <location>
        <begin position="59"/>
        <end position="144"/>
    </location>
</feature>
<evidence type="ECO:0000313" key="3">
    <source>
        <dbReference type="EMBL" id="KGF52521.1"/>
    </source>
</evidence>
<accession>A0A096B0K4</accession>
<dbReference type="Pfam" id="PF10646">
    <property type="entry name" value="Germane"/>
    <property type="match status" value="1"/>
</dbReference>
<dbReference type="RefSeq" id="WP_044943522.1">
    <property type="nucleotide sequence ID" value="NZ_KN174169.1"/>
</dbReference>
<dbReference type="InterPro" id="IPR019606">
    <property type="entry name" value="GerMN"/>
</dbReference>
<feature type="compositionally biased region" description="Low complexity" evidence="1">
    <location>
        <begin position="149"/>
        <end position="160"/>
    </location>
</feature>
<sequence length="175" mass="18562">MRRRIAALGCLLALAAGGCAPRPEEPEGGYCVYYSALSDRFAPLPLDCEPFEGSGGDPIPALVDALLSPPETQGLTSPFPEGVRLLSWEVEEGRLHLDLSEQYGGLSGVDLTVADACLTLTLCQVEGVESVYVTVEGREIPYRRVQQLGPDGLLLTDGTDVPPEEPEPSPTPPAS</sequence>
<dbReference type="EMBL" id="ADLO01000124">
    <property type="protein sequence ID" value="KGF52521.1"/>
    <property type="molecule type" value="Genomic_DNA"/>
</dbReference>
<reference evidence="3 4" key="1">
    <citation type="submission" date="2011-08" db="EMBL/GenBank/DDBJ databases">
        <title>The Genome Sequence of Clostridium orbiscindens 1_3_50AFAA.</title>
        <authorList>
            <consortium name="The Broad Institute Genome Sequencing Platform"/>
            <person name="Earl A."/>
            <person name="Ward D."/>
            <person name="Feldgarden M."/>
            <person name="Gevers D."/>
            <person name="Daigneault M."/>
            <person name="Strauss J."/>
            <person name="Allen-Vercoe E."/>
            <person name="Young S.K."/>
            <person name="Zeng Q."/>
            <person name="Gargeya S."/>
            <person name="Fitzgerald M."/>
            <person name="Haas B."/>
            <person name="Abouelleil A."/>
            <person name="Alvarado L."/>
            <person name="Arachchi H.M."/>
            <person name="Berlin A."/>
            <person name="Brown A."/>
            <person name="Chapman S.B."/>
            <person name="Chen Z."/>
            <person name="Dunbar C."/>
            <person name="Freedman E."/>
            <person name="Gearin G."/>
            <person name="Gellesch M."/>
            <person name="Goldberg J."/>
            <person name="Griggs A."/>
            <person name="Gujja S."/>
            <person name="Heiman D."/>
            <person name="Howarth C."/>
            <person name="Larson L."/>
            <person name="Lui A."/>
            <person name="MacDonald P.J.P."/>
            <person name="Montmayeur A."/>
            <person name="Murphy C."/>
            <person name="Neiman D."/>
            <person name="Pearson M."/>
            <person name="Priest M."/>
            <person name="Roberts A."/>
            <person name="Saif S."/>
            <person name="Shea T."/>
            <person name="Shenoy N."/>
            <person name="Sisk P."/>
            <person name="Stolte C."/>
            <person name="Sykes S."/>
            <person name="Wortman J."/>
            <person name="Nusbaum C."/>
            <person name="Birren B."/>
        </authorList>
    </citation>
    <scope>NUCLEOTIDE SEQUENCE [LARGE SCALE GENOMIC DNA]</scope>
    <source>
        <strain evidence="3 4">1_3_50AFAA</strain>
    </source>
</reference>
<keyword evidence="4" id="KW-1185">Reference proteome</keyword>
<feature type="region of interest" description="Disordered" evidence="1">
    <location>
        <begin position="149"/>
        <end position="175"/>
    </location>
</feature>
<evidence type="ECO:0000313" key="4">
    <source>
        <dbReference type="Proteomes" id="UP000029585"/>
    </source>
</evidence>
<organism evidence="3 4">
    <name type="scientific">Flavonifractor plautii 1_3_50AFAA</name>
    <dbReference type="NCBI Taxonomy" id="742738"/>
    <lineage>
        <taxon>Bacteria</taxon>
        <taxon>Bacillati</taxon>
        <taxon>Bacillota</taxon>
        <taxon>Clostridia</taxon>
        <taxon>Eubacteriales</taxon>
        <taxon>Oscillospiraceae</taxon>
        <taxon>Flavonifractor</taxon>
    </lineage>
</organism>
<dbReference type="eggNOG" id="COG5401">
    <property type="taxonomic scope" value="Bacteria"/>
</dbReference>
<protein>
    <recommendedName>
        <fullName evidence="2">GerMN domain-containing protein</fullName>
    </recommendedName>
</protein>
<dbReference type="PATRIC" id="fig|742738.3.peg.4114"/>
<proteinExistence type="predicted"/>
<evidence type="ECO:0000256" key="1">
    <source>
        <dbReference type="SAM" id="MobiDB-lite"/>
    </source>
</evidence>
<name>A0A096B0K4_FLAPL</name>
<comment type="caution">
    <text evidence="3">The sequence shown here is derived from an EMBL/GenBank/DDBJ whole genome shotgun (WGS) entry which is preliminary data.</text>
</comment>
<dbReference type="Proteomes" id="UP000029585">
    <property type="component" value="Unassembled WGS sequence"/>
</dbReference>
<dbReference type="HOGENOM" id="CLU_1632944_0_0_9"/>
<evidence type="ECO:0000259" key="2">
    <source>
        <dbReference type="SMART" id="SM00909"/>
    </source>
</evidence>